<keyword evidence="6" id="KW-1185">Reference proteome</keyword>
<keyword evidence="2" id="KW-0472">Membrane</keyword>
<dbReference type="Gene3D" id="2.60.40.740">
    <property type="match status" value="1"/>
</dbReference>
<feature type="region of interest" description="Disordered" evidence="1">
    <location>
        <begin position="1687"/>
        <end position="1720"/>
    </location>
</feature>
<evidence type="ECO:0000256" key="2">
    <source>
        <dbReference type="SAM" id="Phobius"/>
    </source>
</evidence>
<evidence type="ECO:0000259" key="4">
    <source>
        <dbReference type="Pfam" id="PF24547"/>
    </source>
</evidence>
<feature type="domain" description="CNA-B" evidence="3">
    <location>
        <begin position="1625"/>
        <end position="1703"/>
    </location>
</feature>
<comment type="caution">
    <text evidence="5">The sequence shown here is derived from an EMBL/GenBank/DDBJ whole genome shotgun (WGS) entry which is preliminary data.</text>
</comment>
<dbReference type="Gene3D" id="2.60.40.1140">
    <property type="entry name" value="Collagen-binding surface protein Cna, B-type domain"/>
    <property type="match status" value="3"/>
</dbReference>
<evidence type="ECO:0000259" key="3">
    <source>
        <dbReference type="Pfam" id="PF05738"/>
    </source>
</evidence>
<dbReference type="InterPro" id="IPR008454">
    <property type="entry name" value="Collagen-bd_Cna-like_B-typ_dom"/>
</dbReference>
<reference evidence="5 6" key="1">
    <citation type="submission" date="2020-08" db="EMBL/GenBank/DDBJ databases">
        <title>Genomic Encyclopedia of Type Strains, Phase IV (KMG-IV): sequencing the most valuable type-strain genomes for metagenomic binning, comparative biology and taxonomic classification.</title>
        <authorList>
            <person name="Goeker M."/>
        </authorList>
    </citation>
    <scope>NUCLEOTIDE SEQUENCE [LARGE SCALE GENOMIC DNA]</scope>
    <source>
        <strain evidence="5 6">DSM 25799</strain>
    </source>
</reference>
<dbReference type="CDD" id="cd00222">
    <property type="entry name" value="CollagenBindB"/>
    <property type="match status" value="1"/>
</dbReference>
<dbReference type="RefSeq" id="WP_183327223.1">
    <property type="nucleotide sequence ID" value="NZ_JACHHK010000002.1"/>
</dbReference>
<dbReference type="Proteomes" id="UP000539953">
    <property type="component" value="Unassembled WGS sequence"/>
</dbReference>
<proteinExistence type="predicted"/>
<keyword evidence="2" id="KW-0812">Transmembrane</keyword>
<feature type="region of interest" description="Disordered" evidence="1">
    <location>
        <begin position="107"/>
        <end position="137"/>
    </location>
</feature>
<evidence type="ECO:0000313" key="6">
    <source>
        <dbReference type="Proteomes" id="UP000539953"/>
    </source>
</evidence>
<accession>A0A7W8CVS2</accession>
<evidence type="ECO:0000256" key="1">
    <source>
        <dbReference type="SAM" id="MobiDB-lite"/>
    </source>
</evidence>
<dbReference type="InterPro" id="IPR013783">
    <property type="entry name" value="Ig-like_fold"/>
</dbReference>
<dbReference type="InterPro" id="IPR055382">
    <property type="entry name" value="DUF7601"/>
</dbReference>
<protein>
    <submittedName>
        <fullName evidence="5">Putative repeat protein (TIGR01451 family)</fullName>
    </submittedName>
</protein>
<gene>
    <name evidence="5" type="ORF">HNQ47_000507</name>
</gene>
<feature type="compositionally biased region" description="Polar residues" evidence="1">
    <location>
        <begin position="124"/>
        <end position="133"/>
    </location>
</feature>
<feature type="domain" description="DUF7601" evidence="4">
    <location>
        <begin position="1508"/>
        <end position="1619"/>
    </location>
</feature>
<evidence type="ECO:0000313" key="5">
    <source>
        <dbReference type="EMBL" id="MBB5182488.1"/>
    </source>
</evidence>
<dbReference type="InterPro" id="IPR047589">
    <property type="entry name" value="DUF11_rpt"/>
</dbReference>
<feature type="domain" description="DUF7601" evidence="4">
    <location>
        <begin position="1294"/>
        <end position="1406"/>
    </location>
</feature>
<keyword evidence="2" id="KW-1133">Transmembrane helix</keyword>
<feature type="compositionally biased region" description="Basic residues" evidence="1">
    <location>
        <begin position="1705"/>
        <end position="1720"/>
    </location>
</feature>
<feature type="transmembrane region" description="Helical" evidence="2">
    <location>
        <begin position="1723"/>
        <end position="1745"/>
    </location>
</feature>
<organism evidence="5 6">
    <name type="scientific">Catenisphaera adipataccumulans</name>
    <dbReference type="NCBI Taxonomy" id="700500"/>
    <lineage>
        <taxon>Bacteria</taxon>
        <taxon>Bacillati</taxon>
        <taxon>Bacillota</taxon>
        <taxon>Erysipelotrichia</taxon>
        <taxon>Erysipelotrichales</taxon>
        <taxon>Erysipelotrichaceae</taxon>
        <taxon>Catenisphaera</taxon>
    </lineage>
</organism>
<dbReference type="Pfam" id="PF24547">
    <property type="entry name" value="DUF7601"/>
    <property type="match status" value="2"/>
</dbReference>
<dbReference type="Gene3D" id="2.60.40.10">
    <property type="entry name" value="Immunoglobulins"/>
    <property type="match status" value="1"/>
</dbReference>
<dbReference type="NCBIfam" id="TIGR01451">
    <property type="entry name" value="B_ant_repeat"/>
    <property type="match status" value="1"/>
</dbReference>
<sequence>MAFSLVAESAFAQEEVSWSGVDNVTVDAGTVKLTDGVTAAQNGQSLSVQVTNVKAAGDETFVFQKGMTELNAAAGAVYTVTYSAYAADDVNQQDPIGQKDRIITVNPEAEVQPKAASTEDQKDSTSVPAQNDSGDVETATHRLKWIDGTDNSEITNNGDSLSITPTTNFTKGIVQAQLDFSTGGHKVCAPYSIEIRIPYHIFYDRNGDPCDTLKTALPKYPNTSTESSFNYRIDTDTNEIVITNFEEVKDAAMFTTTMSWSFTPMDVANGYTHDDIQAKFTTKYTDDEGNAGQLDQTSDTLNVSVNTSAKLTDAKKKMVKQISKWRDEWGEKPADADDYFYLEWQSYYRVDRDSTQPYYVTIDEDTTKSDGIVGYYKDTGLDYYDQSFSDMAQGDTFVRTTDSQVVCDNYDDYEKDGQTYRDIDNFAGRLCTAHGVYYVCRYKKSKYTSLPAEVDNTINVTLHGIDGNTEEKSASASHAYDGKEYEYGGDMYSISKFWQYMSSYSYRDLLNGKDVPLQCYFFMGSSARGWSFTKDGNEYGKKMYTANFIDDHITFAGQRLQPGDYSFSHFAPRISTYNMDPDNGKAIREKNDETTEITIWYKTPENQEWTKLKTGTIEETKNVDLPDQTYAVKVSAHTKHYQVDINPQLMITLNSTDHVKQIINDELAKGKDSMLVRNINTLAVQDSTGEYVDITQGNQLSTSVDRAQLAAEDRQNFNGHVGIHADAYNYVIDYPYDQDTTKSVGNPVSDPVHGREILHYTLKKSNEIKALPDVTSAEEIKEKTDFIDVYTNGTFYDLLPKGCYYLEGNTTVKSNLGDLTKDQYDVETVNNWKDTGRTMVIVHVHLPEDAKNYSSSSGYRTILNSYLKVSFDAYYPWTSIVDYGKSIQNSYAYENSTDMRSGTNDNGGYTANKDVYTDLDGNGKTDDNKKYSYSFAAYSNFPVEFLAQSGYYKRVKAENDNLYGETAHVQGGGQYEYQLRYVSKNNGNTKGLIMYDTLEDAYGENTYWKGKLLSIDTSQLESKGIKPVVYYSTLEHIDPQNNPGQADVSNSAFWSTTKPSDPSKITAIAVDMRYKENGEEYIFGPSESAVVLLHMKAPTDVSKYVDPQVYAYNDATVQEKFWSKGEQPPATASLERSHVTKVDLEPQIEIHKDSDPETGTKEDPTVVETDKNLTYTLHVTNKLEQDSIKDVEVTDPIPDGLTIDTENIQYYTGDDPADAKAVNDDAVQMTKTDQKLVFQIAELKGGQTVHLVIPTIAKSKVTYDNTAKITSIGDENVDITSETTHHKRKFKDSTLTIKKTVGSVQKDADKEFTFTVNLMDAEGKADTGTYDYEITKDGASVSTGTIQNGGTIKLKDGEQVTIKKLPGDAKYTVKEETLNGYTTTIDGKTSDQLKEGEETVVSFTNYKHSTVKFRKLGEDEPLAGAKLEIRQGNKTLHSWTSTTEDKSFVLEKGEYQLVETESPRGWYKADPITFRVNQDGSVEIKQDGSWAAQDEQTIVMDDPIIPTGSLTIHKSVTGTAGDKTKKFPFTVTLTDADGNELTDSFQADGKEFKSGDTIKLADGDSVTIEGIPEKTKYVVTESDNKEYDVTITVNGQTVDKAEGTIVGDDEQDVAYVNDRPGTELTVTKRWKNTSKTPQSVKVQLYRNGKPEGDPIELTAAQNWTYTWTGLDAKQKWSVDEVNVPKGYKKSTDHQGSHWTITNTGQKKKTVTRKSTKHKGSRTGLNTGTVFFLLLSALAVLGFVAVRKRRS</sequence>
<dbReference type="EMBL" id="JACHHK010000002">
    <property type="protein sequence ID" value="MBB5182488.1"/>
    <property type="molecule type" value="Genomic_DNA"/>
</dbReference>
<dbReference type="Pfam" id="PF05738">
    <property type="entry name" value="Cna_B"/>
    <property type="match status" value="1"/>
</dbReference>
<name>A0A7W8CVS2_9FIRM</name>
<dbReference type="SUPFAM" id="SSF49478">
    <property type="entry name" value="Cna protein B-type domain"/>
    <property type="match status" value="1"/>
</dbReference>